<feature type="compositionally biased region" description="Low complexity" evidence="2">
    <location>
        <begin position="370"/>
        <end position="386"/>
    </location>
</feature>
<feature type="region of interest" description="Disordered" evidence="2">
    <location>
        <begin position="241"/>
        <end position="260"/>
    </location>
</feature>
<feature type="compositionally biased region" description="Polar residues" evidence="2">
    <location>
        <begin position="332"/>
        <end position="347"/>
    </location>
</feature>
<dbReference type="InterPro" id="IPR051540">
    <property type="entry name" value="S-2-haloacid_dehalogenase"/>
</dbReference>
<reference evidence="3" key="1">
    <citation type="submission" date="2020-05" db="EMBL/GenBank/DDBJ databases">
        <title>Mycena genomes resolve the evolution of fungal bioluminescence.</title>
        <authorList>
            <person name="Tsai I.J."/>
        </authorList>
    </citation>
    <scope>NUCLEOTIDE SEQUENCE</scope>
    <source>
        <strain evidence="3">110903Hualien_Pintung</strain>
    </source>
</reference>
<feature type="compositionally biased region" description="Polar residues" evidence="2">
    <location>
        <begin position="298"/>
        <end position="308"/>
    </location>
</feature>
<evidence type="ECO:0000256" key="2">
    <source>
        <dbReference type="SAM" id="MobiDB-lite"/>
    </source>
</evidence>
<accession>A0A8H6SS12</accession>
<dbReference type="Proteomes" id="UP000613580">
    <property type="component" value="Unassembled WGS sequence"/>
</dbReference>
<feature type="region of interest" description="Disordered" evidence="2">
    <location>
        <begin position="109"/>
        <end position="179"/>
    </location>
</feature>
<dbReference type="AlphaFoldDB" id="A0A8H6SS12"/>
<evidence type="ECO:0000313" key="4">
    <source>
        <dbReference type="Proteomes" id="UP000613580"/>
    </source>
</evidence>
<dbReference type="Pfam" id="PF00702">
    <property type="entry name" value="Hydrolase"/>
    <property type="match status" value="1"/>
</dbReference>
<gene>
    <name evidence="3" type="ORF">HMN09_00838900</name>
</gene>
<sequence>MSMTALASPAPTDGEDMSAFKARMHGQIKAELEPTVLAAKSSMIQRLKATRDEKAKAALLREYNDQLASIEASGVQRLNDEIVKERIRRQAEGLTVSVDVGSTRAQSRMGGFVPDASSGVSEFGDWESRPGHVRSKSSLGNKASLLSGTRPGSSAGMYTNSGSRPPTAAGRPSYPFVEDNSKFDDARARKFAEEQARLDRAHTPGTTGGDEMLRKFAEEQARYNRAHSPEITRTTDAQRRFAEEQARLHRAHSPAVPMMSQQTMPGAMPGGLSESPKSYRTSTGGISISPDAARTRKVSITTAGTSSSPIDVTTRLAAYAEQQQREYRQFTPAISPQASSGSRASQNPPTPTMPSSSTPVPKGKPIPMTNGSSSSAAMAAAGRRNGNGFGRFPLNERDHDAKSAYADDDTTTLTKVEVLFFDLDGTVLNWHGTVAEELRRVARRYWAEADQMDWEGFAMKWKEKYMANLRTLAEHGSALAAPEVYARALDQLLSAKEASEVAAKWTPAVRTQLVEIWTRLRAWPDVEDGMKSIKTIKTVGTVCNESLRTQTQINRHAGLSWDVCLSGSVLGGFKGVPDTYLQAALTMTLPPANCALVSAHIDELRVAAGVGFKTVYVHRASERALAMSLNPSPSRKGKGQVNGAGGHGEVRSKAEGGEVDVVVDSFEHLALVLGCDI</sequence>
<dbReference type="OrthoDB" id="2363873at2759"/>
<organism evidence="3 4">
    <name type="scientific">Mycena chlorophos</name>
    <name type="common">Agaric fungus</name>
    <name type="synonym">Agaricus chlorophos</name>
    <dbReference type="NCBI Taxonomy" id="658473"/>
    <lineage>
        <taxon>Eukaryota</taxon>
        <taxon>Fungi</taxon>
        <taxon>Dikarya</taxon>
        <taxon>Basidiomycota</taxon>
        <taxon>Agaricomycotina</taxon>
        <taxon>Agaricomycetes</taxon>
        <taxon>Agaricomycetidae</taxon>
        <taxon>Agaricales</taxon>
        <taxon>Marasmiineae</taxon>
        <taxon>Mycenaceae</taxon>
        <taxon>Mycena</taxon>
    </lineage>
</organism>
<name>A0A8H6SS12_MYCCL</name>
<evidence type="ECO:0000313" key="3">
    <source>
        <dbReference type="EMBL" id="KAF7304369.1"/>
    </source>
</evidence>
<proteinExistence type="predicted"/>
<dbReference type="Gene3D" id="1.10.150.240">
    <property type="entry name" value="Putative phosphatase, domain 2"/>
    <property type="match status" value="1"/>
</dbReference>
<feature type="region of interest" description="Disordered" evidence="2">
    <location>
        <begin position="332"/>
        <end position="395"/>
    </location>
</feature>
<feature type="compositionally biased region" description="Polar residues" evidence="2">
    <location>
        <begin position="275"/>
        <end position="286"/>
    </location>
</feature>
<dbReference type="Gene3D" id="3.40.50.1000">
    <property type="entry name" value="HAD superfamily/HAD-like"/>
    <property type="match status" value="1"/>
</dbReference>
<comment type="caution">
    <text evidence="3">The sequence shown here is derived from an EMBL/GenBank/DDBJ whole genome shotgun (WGS) entry which is preliminary data.</text>
</comment>
<evidence type="ECO:0000256" key="1">
    <source>
        <dbReference type="ARBA" id="ARBA00022801"/>
    </source>
</evidence>
<protein>
    <submittedName>
        <fullName evidence="3">Uncharacterized protein</fullName>
    </submittedName>
</protein>
<feature type="region of interest" description="Disordered" evidence="2">
    <location>
        <begin position="629"/>
        <end position="650"/>
    </location>
</feature>
<dbReference type="GO" id="GO:0016787">
    <property type="term" value="F:hydrolase activity"/>
    <property type="evidence" value="ECO:0007669"/>
    <property type="project" value="UniProtKB-KW"/>
</dbReference>
<dbReference type="PANTHER" id="PTHR43316:SF3">
    <property type="entry name" value="HALOACID DEHALOGENASE, TYPE II (AFU_ORTHOLOGUE AFUA_2G07750)-RELATED"/>
    <property type="match status" value="1"/>
</dbReference>
<keyword evidence="1" id="KW-0378">Hydrolase</keyword>
<keyword evidence="4" id="KW-1185">Reference proteome</keyword>
<feature type="region of interest" description="Disordered" evidence="2">
    <location>
        <begin position="266"/>
        <end position="308"/>
    </location>
</feature>
<dbReference type="SUPFAM" id="SSF56784">
    <property type="entry name" value="HAD-like"/>
    <property type="match status" value="1"/>
</dbReference>
<dbReference type="InterPro" id="IPR036412">
    <property type="entry name" value="HAD-like_sf"/>
</dbReference>
<dbReference type="InterPro" id="IPR023198">
    <property type="entry name" value="PGP-like_dom2"/>
</dbReference>
<feature type="compositionally biased region" description="Polar residues" evidence="2">
    <location>
        <begin position="136"/>
        <end position="164"/>
    </location>
</feature>
<dbReference type="InterPro" id="IPR023214">
    <property type="entry name" value="HAD_sf"/>
</dbReference>
<dbReference type="PANTHER" id="PTHR43316">
    <property type="entry name" value="HYDROLASE, HALOACID DELAHOGENASE-RELATED"/>
    <property type="match status" value="1"/>
</dbReference>
<dbReference type="EMBL" id="JACAZE010000011">
    <property type="protein sequence ID" value="KAF7304369.1"/>
    <property type="molecule type" value="Genomic_DNA"/>
</dbReference>